<feature type="transmembrane region" description="Helical" evidence="9">
    <location>
        <begin position="59"/>
        <end position="77"/>
    </location>
</feature>
<comment type="subcellular location">
    <subcellularLocation>
        <location evidence="9">Cell membrane</location>
        <topology evidence="9">Multi-pass membrane protein</topology>
    </subcellularLocation>
</comment>
<feature type="transmembrane region" description="Helical" evidence="9">
    <location>
        <begin position="122"/>
        <end position="146"/>
    </location>
</feature>
<keyword evidence="6 9" id="KW-0378">Hydrolase</keyword>
<evidence type="ECO:0000313" key="12">
    <source>
        <dbReference type="Proteomes" id="UP000076023"/>
    </source>
</evidence>
<dbReference type="EMBL" id="BDCO01000002">
    <property type="protein sequence ID" value="GAT33943.1"/>
    <property type="molecule type" value="Genomic_DNA"/>
</dbReference>
<protein>
    <recommendedName>
        <fullName evidence="9">Lipoprotein signal peptidase</fullName>
        <ecNumber evidence="9">3.4.23.36</ecNumber>
    </recommendedName>
    <alternativeName>
        <fullName evidence="9">Prolipoprotein signal peptidase</fullName>
    </alternativeName>
    <alternativeName>
        <fullName evidence="9">Signal peptidase II</fullName>
        <shortName evidence="9">SPase II</shortName>
    </alternativeName>
</protein>
<evidence type="ECO:0000256" key="6">
    <source>
        <dbReference type="ARBA" id="ARBA00022801"/>
    </source>
</evidence>
<dbReference type="HAMAP" id="MF_00161">
    <property type="entry name" value="LspA"/>
    <property type="match status" value="1"/>
</dbReference>
<dbReference type="NCBIfam" id="TIGR00077">
    <property type="entry name" value="lspA"/>
    <property type="match status" value="1"/>
</dbReference>
<dbReference type="Pfam" id="PF01252">
    <property type="entry name" value="Peptidase_A8"/>
    <property type="match status" value="1"/>
</dbReference>
<evidence type="ECO:0000256" key="9">
    <source>
        <dbReference type="HAMAP-Rule" id="MF_00161"/>
    </source>
</evidence>
<dbReference type="PRINTS" id="PR00781">
    <property type="entry name" value="LIPOSIGPTASE"/>
</dbReference>
<feature type="active site" evidence="9">
    <location>
        <position position="112"/>
    </location>
</feature>
<evidence type="ECO:0000256" key="3">
    <source>
        <dbReference type="ARBA" id="ARBA00022670"/>
    </source>
</evidence>
<keyword evidence="3 9" id="KW-0645">Protease</keyword>
<dbReference type="OrthoDB" id="9810259at2"/>
<comment type="pathway">
    <text evidence="9">Protein modification; lipoprotein biosynthesis (signal peptide cleavage).</text>
</comment>
<dbReference type="RefSeq" id="WP_075079618.1">
    <property type="nucleotide sequence ID" value="NZ_BDCO01000002.1"/>
</dbReference>
<dbReference type="InterPro" id="IPR001872">
    <property type="entry name" value="Peptidase_A8"/>
</dbReference>
<sequence>MRWLLAVSLPFFVIDQITKELVLRFVPLDVTIPVIPGFFNIIQAHNTGAAFSMFRDNNYFFVGLASTALLVLVFLFWKGKFAYLTTKWAGALLVAGIAGNLIDRLRHGFVVDFLDVILPWYGHWPTFNVADSCICVAAGLFVIASFREERAQKKAKAEAK</sequence>
<evidence type="ECO:0000256" key="8">
    <source>
        <dbReference type="ARBA" id="ARBA00023136"/>
    </source>
</evidence>
<reference evidence="12" key="1">
    <citation type="journal article" date="2017" name="Genome Announc.">
        <title>Draft Genome Sequence of Terrimicrobium sacchariphilum NM-5T, a Facultative Anaerobic Soil Bacterium of the Class Spartobacteria.</title>
        <authorList>
            <person name="Qiu Y.L."/>
            <person name="Tourlousse D.M."/>
            <person name="Matsuura N."/>
            <person name="Ohashi A."/>
            <person name="Sekiguchi Y."/>
        </authorList>
    </citation>
    <scope>NUCLEOTIDE SEQUENCE [LARGE SCALE GENOMIC DNA]</scope>
    <source>
        <strain evidence="12">NM-5</strain>
    </source>
</reference>
<keyword evidence="5 9" id="KW-0064">Aspartyl protease</keyword>
<dbReference type="InParanoid" id="A0A146G9I7"/>
<evidence type="ECO:0000256" key="1">
    <source>
        <dbReference type="ARBA" id="ARBA00006139"/>
    </source>
</evidence>
<proteinExistence type="inferred from homology"/>
<dbReference type="GO" id="GO:0004190">
    <property type="term" value="F:aspartic-type endopeptidase activity"/>
    <property type="evidence" value="ECO:0007669"/>
    <property type="project" value="UniProtKB-UniRule"/>
</dbReference>
<dbReference type="AlphaFoldDB" id="A0A146G9I7"/>
<comment type="similarity">
    <text evidence="1 9 10">Belongs to the peptidase A8 family.</text>
</comment>
<dbReference type="Proteomes" id="UP000076023">
    <property type="component" value="Unassembled WGS sequence"/>
</dbReference>
<dbReference type="FunCoup" id="A0A146G9I7">
    <property type="interactions" value="341"/>
</dbReference>
<keyword evidence="2 9" id="KW-1003">Cell membrane</keyword>
<feature type="active site" evidence="9">
    <location>
        <position position="131"/>
    </location>
</feature>
<name>A0A146G9I7_TERSA</name>
<evidence type="ECO:0000256" key="5">
    <source>
        <dbReference type="ARBA" id="ARBA00022750"/>
    </source>
</evidence>
<dbReference type="GO" id="GO:0006508">
    <property type="term" value="P:proteolysis"/>
    <property type="evidence" value="ECO:0007669"/>
    <property type="project" value="UniProtKB-KW"/>
</dbReference>
<dbReference type="UniPathway" id="UPA00665"/>
<comment type="caution">
    <text evidence="11">The sequence shown here is derived from an EMBL/GenBank/DDBJ whole genome shotgun (WGS) entry which is preliminary data.</text>
</comment>
<evidence type="ECO:0000313" key="11">
    <source>
        <dbReference type="EMBL" id="GAT33943.1"/>
    </source>
</evidence>
<accession>A0A146G9I7</accession>
<keyword evidence="12" id="KW-1185">Reference proteome</keyword>
<feature type="transmembrane region" description="Helical" evidence="9">
    <location>
        <begin position="84"/>
        <end position="102"/>
    </location>
</feature>
<evidence type="ECO:0000256" key="4">
    <source>
        <dbReference type="ARBA" id="ARBA00022692"/>
    </source>
</evidence>
<dbReference type="PANTHER" id="PTHR33695:SF1">
    <property type="entry name" value="LIPOPROTEIN SIGNAL PEPTIDASE"/>
    <property type="match status" value="1"/>
</dbReference>
<dbReference type="GO" id="GO:0005886">
    <property type="term" value="C:plasma membrane"/>
    <property type="evidence" value="ECO:0007669"/>
    <property type="project" value="UniProtKB-SubCell"/>
</dbReference>
<keyword evidence="7 9" id="KW-1133">Transmembrane helix</keyword>
<organism evidence="11 12">
    <name type="scientific">Terrimicrobium sacchariphilum</name>
    <dbReference type="NCBI Taxonomy" id="690879"/>
    <lineage>
        <taxon>Bacteria</taxon>
        <taxon>Pseudomonadati</taxon>
        <taxon>Verrucomicrobiota</taxon>
        <taxon>Terrimicrobiia</taxon>
        <taxon>Terrimicrobiales</taxon>
        <taxon>Terrimicrobiaceae</taxon>
        <taxon>Terrimicrobium</taxon>
    </lineage>
</organism>
<evidence type="ECO:0000256" key="7">
    <source>
        <dbReference type="ARBA" id="ARBA00022989"/>
    </source>
</evidence>
<evidence type="ECO:0000256" key="10">
    <source>
        <dbReference type="RuleBase" id="RU004181"/>
    </source>
</evidence>
<gene>
    <name evidence="9" type="primary">lspA</name>
    <name evidence="11" type="ORF">TSACC_22364</name>
</gene>
<keyword evidence="8 9" id="KW-0472">Membrane</keyword>
<comment type="catalytic activity">
    <reaction evidence="9">
        <text>Release of signal peptides from bacterial membrane prolipoproteins. Hydrolyzes -Xaa-Yaa-Zaa-|-(S,diacylglyceryl)Cys-, in which Xaa is hydrophobic (preferably Leu), and Yaa (Ala or Ser) and Zaa (Gly or Ala) have small, neutral side chains.</text>
        <dbReference type="EC" id="3.4.23.36"/>
    </reaction>
</comment>
<comment type="function">
    <text evidence="9">This protein specifically catalyzes the removal of signal peptides from prolipoproteins.</text>
</comment>
<dbReference type="PANTHER" id="PTHR33695">
    <property type="entry name" value="LIPOPROTEIN SIGNAL PEPTIDASE"/>
    <property type="match status" value="1"/>
</dbReference>
<dbReference type="EC" id="3.4.23.36" evidence="9"/>
<comment type="caution">
    <text evidence="9">Lacks conserved residue(s) required for the propagation of feature annotation.</text>
</comment>
<evidence type="ECO:0000256" key="2">
    <source>
        <dbReference type="ARBA" id="ARBA00022475"/>
    </source>
</evidence>
<dbReference type="STRING" id="690879.TSACC_22364"/>
<keyword evidence="4 9" id="KW-0812">Transmembrane</keyword>